<proteinExistence type="predicted"/>
<name>A0ACB9QVN6_9MYRT</name>
<organism evidence="1 2">
    <name type="scientific">Melastoma candidum</name>
    <dbReference type="NCBI Taxonomy" id="119954"/>
    <lineage>
        <taxon>Eukaryota</taxon>
        <taxon>Viridiplantae</taxon>
        <taxon>Streptophyta</taxon>
        <taxon>Embryophyta</taxon>
        <taxon>Tracheophyta</taxon>
        <taxon>Spermatophyta</taxon>
        <taxon>Magnoliopsida</taxon>
        <taxon>eudicotyledons</taxon>
        <taxon>Gunneridae</taxon>
        <taxon>Pentapetalae</taxon>
        <taxon>rosids</taxon>
        <taxon>malvids</taxon>
        <taxon>Myrtales</taxon>
        <taxon>Melastomataceae</taxon>
        <taxon>Melastomatoideae</taxon>
        <taxon>Melastomateae</taxon>
        <taxon>Melastoma</taxon>
    </lineage>
</organism>
<protein>
    <submittedName>
        <fullName evidence="1">Uncharacterized protein</fullName>
    </submittedName>
</protein>
<evidence type="ECO:0000313" key="2">
    <source>
        <dbReference type="Proteomes" id="UP001057402"/>
    </source>
</evidence>
<reference evidence="2" key="1">
    <citation type="journal article" date="2023" name="Front. Plant Sci.">
        <title>Chromosomal-level genome assembly of Melastoma candidum provides insights into trichome evolution.</title>
        <authorList>
            <person name="Zhong Y."/>
            <person name="Wu W."/>
            <person name="Sun C."/>
            <person name="Zou P."/>
            <person name="Liu Y."/>
            <person name="Dai S."/>
            <person name="Zhou R."/>
        </authorList>
    </citation>
    <scope>NUCLEOTIDE SEQUENCE [LARGE SCALE GENOMIC DNA]</scope>
</reference>
<comment type="caution">
    <text evidence="1">The sequence shown here is derived from an EMBL/GenBank/DDBJ whole genome shotgun (WGS) entry which is preliminary data.</text>
</comment>
<gene>
    <name evidence="1" type="ORF">MLD38_018998</name>
</gene>
<sequence>MSDPEKDRSNKQGMAEQKKYFLKVLDDVVSLNALFTLAVFIGLSFALPGQVLSLDEDMHCHPSIGIRKRLVFFEITSFSCFVFSGIMAKTVKMFIYIKHGDGSSQRKKLILVPFYLSIYGTMLGCLFLLLAMVDVIQIKLGRISCGSQYSLGTVLVLTLTIIPALVVYFITVTYGVFFTDEAKQVTAGKADLKEEPAPGGK</sequence>
<dbReference type="EMBL" id="CM042884">
    <property type="protein sequence ID" value="KAI4370675.1"/>
    <property type="molecule type" value="Genomic_DNA"/>
</dbReference>
<keyword evidence="2" id="KW-1185">Reference proteome</keyword>
<evidence type="ECO:0000313" key="1">
    <source>
        <dbReference type="EMBL" id="KAI4370675.1"/>
    </source>
</evidence>
<accession>A0ACB9QVN6</accession>
<dbReference type="Proteomes" id="UP001057402">
    <property type="component" value="Chromosome 5"/>
</dbReference>